<keyword evidence="9" id="KW-1185">Reference proteome</keyword>
<dbReference type="CDD" id="cd06170">
    <property type="entry name" value="LuxR_C_like"/>
    <property type="match status" value="1"/>
</dbReference>
<dbReference type="InterPro" id="IPR016032">
    <property type="entry name" value="Sig_transdc_resp-reg_C-effctor"/>
</dbReference>
<dbReference type="PRINTS" id="PR00038">
    <property type="entry name" value="HTHLUXR"/>
</dbReference>
<dbReference type="AlphaFoldDB" id="A0A4Q7V3G1"/>
<keyword evidence="3" id="KW-0238">DNA-binding</keyword>
<dbReference type="SUPFAM" id="SSF52172">
    <property type="entry name" value="CheY-like"/>
    <property type="match status" value="1"/>
</dbReference>
<keyword evidence="2" id="KW-0805">Transcription regulation</keyword>
<evidence type="ECO:0000256" key="5">
    <source>
        <dbReference type="PROSITE-ProRule" id="PRU00169"/>
    </source>
</evidence>
<dbReference type="OrthoDB" id="9808843at2"/>
<evidence type="ECO:0000256" key="2">
    <source>
        <dbReference type="ARBA" id="ARBA00023015"/>
    </source>
</evidence>
<dbReference type="InterPro" id="IPR000792">
    <property type="entry name" value="Tscrpt_reg_LuxR_C"/>
</dbReference>
<evidence type="ECO:0000259" key="6">
    <source>
        <dbReference type="PROSITE" id="PS50043"/>
    </source>
</evidence>
<dbReference type="SMART" id="SM00421">
    <property type="entry name" value="HTH_LUXR"/>
    <property type="match status" value="1"/>
</dbReference>
<keyword evidence="4" id="KW-0804">Transcription</keyword>
<gene>
    <name evidence="8" type="ORF">EV383_5589</name>
</gene>
<dbReference type="GO" id="GO:0000160">
    <property type="term" value="P:phosphorelay signal transduction system"/>
    <property type="evidence" value="ECO:0007669"/>
    <property type="project" value="InterPro"/>
</dbReference>
<evidence type="ECO:0000313" key="9">
    <source>
        <dbReference type="Proteomes" id="UP000291591"/>
    </source>
</evidence>
<dbReference type="SUPFAM" id="SSF46894">
    <property type="entry name" value="C-terminal effector domain of the bipartite response regulators"/>
    <property type="match status" value="1"/>
</dbReference>
<dbReference type="Pfam" id="PF00072">
    <property type="entry name" value="Response_reg"/>
    <property type="match status" value="1"/>
</dbReference>
<dbReference type="InterPro" id="IPR039420">
    <property type="entry name" value="WalR-like"/>
</dbReference>
<dbReference type="CDD" id="cd17535">
    <property type="entry name" value="REC_NarL-like"/>
    <property type="match status" value="1"/>
</dbReference>
<dbReference type="SMART" id="SM00448">
    <property type="entry name" value="REC"/>
    <property type="match status" value="1"/>
</dbReference>
<dbReference type="PROSITE" id="PS50043">
    <property type="entry name" value="HTH_LUXR_2"/>
    <property type="match status" value="1"/>
</dbReference>
<dbReference type="InterPro" id="IPR001789">
    <property type="entry name" value="Sig_transdc_resp-reg_receiver"/>
</dbReference>
<dbReference type="PANTHER" id="PTHR43214:SF24">
    <property type="entry name" value="TRANSCRIPTIONAL REGULATORY PROTEIN NARL-RELATED"/>
    <property type="match status" value="1"/>
</dbReference>
<feature type="modified residue" description="4-aspartylphosphate" evidence="5">
    <location>
        <position position="55"/>
    </location>
</feature>
<dbReference type="Proteomes" id="UP000291591">
    <property type="component" value="Unassembled WGS sequence"/>
</dbReference>
<dbReference type="GO" id="GO:0003677">
    <property type="term" value="F:DNA binding"/>
    <property type="evidence" value="ECO:0007669"/>
    <property type="project" value="UniProtKB-KW"/>
</dbReference>
<feature type="domain" description="Response regulatory" evidence="7">
    <location>
        <begin position="4"/>
        <end position="119"/>
    </location>
</feature>
<dbReference type="EMBL" id="SHKL01000001">
    <property type="protein sequence ID" value="RZT88645.1"/>
    <property type="molecule type" value="Genomic_DNA"/>
</dbReference>
<evidence type="ECO:0000256" key="1">
    <source>
        <dbReference type="ARBA" id="ARBA00022553"/>
    </source>
</evidence>
<dbReference type="RefSeq" id="WP_130292622.1">
    <property type="nucleotide sequence ID" value="NZ_SHKL01000001.1"/>
</dbReference>
<accession>A0A4Q7V3G1</accession>
<feature type="domain" description="HTH luxR-type" evidence="6">
    <location>
        <begin position="147"/>
        <end position="212"/>
    </location>
</feature>
<evidence type="ECO:0000256" key="4">
    <source>
        <dbReference type="ARBA" id="ARBA00023163"/>
    </source>
</evidence>
<dbReference type="Pfam" id="PF00196">
    <property type="entry name" value="GerE"/>
    <property type="match status" value="1"/>
</dbReference>
<evidence type="ECO:0000313" key="8">
    <source>
        <dbReference type="EMBL" id="RZT88645.1"/>
    </source>
</evidence>
<dbReference type="PROSITE" id="PS00622">
    <property type="entry name" value="HTH_LUXR_1"/>
    <property type="match status" value="1"/>
</dbReference>
<dbReference type="GO" id="GO:0006355">
    <property type="term" value="P:regulation of DNA-templated transcription"/>
    <property type="evidence" value="ECO:0007669"/>
    <property type="project" value="InterPro"/>
</dbReference>
<dbReference type="PROSITE" id="PS50110">
    <property type="entry name" value="RESPONSE_REGULATORY"/>
    <property type="match status" value="1"/>
</dbReference>
<organism evidence="8 9">
    <name type="scientific">Pseudonocardia sediminis</name>
    <dbReference type="NCBI Taxonomy" id="1397368"/>
    <lineage>
        <taxon>Bacteria</taxon>
        <taxon>Bacillati</taxon>
        <taxon>Actinomycetota</taxon>
        <taxon>Actinomycetes</taxon>
        <taxon>Pseudonocardiales</taxon>
        <taxon>Pseudonocardiaceae</taxon>
        <taxon>Pseudonocardia</taxon>
    </lineage>
</organism>
<evidence type="ECO:0000256" key="3">
    <source>
        <dbReference type="ARBA" id="ARBA00023125"/>
    </source>
</evidence>
<comment type="caution">
    <text evidence="8">The sequence shown here is derived from an EMBL/GenBank/DDBJ whole genome shotgun (WGS) entry which is preliminary data.</text>
</comment>
<dbReference type="Gene3D" id="3.40.50.2300">
    <property type="match status" value="1"/>
</dbReference>
<name>A0A4Q7V3G1_PSEST</name>
<reference evidence="8 9" key="1">
    <citation type="submission" date="2019-02" db="EMBL/GenBank/DDBJ databases">
        <title>Sequencing the genomes of 1000 actinobacteria strains.</title>
        <authorList>
            <person name="Klenk H.-P."/>
        </authorList>
    </citation>
    <scope>NUCLEOTIDE SEQUENCE [LARGE SCALE GENOMIC DNA]</scope>
    <source>
        <strain evidence="8 9">DSM 45779</strain>
    </source>
</reference>
<evidence type="ECO:0000259" key="7">
    <source>
        <dbReference type="PROSITE" id="PS50110"/>
    </source>
</evidence>
<keyword evidence="1 5" id="KW-0597">Phosphoprotein</keyword>
<dbReference type="PANTHER" id="PTHR43214">
    <property type="entry name" value="TWO-COMPONENT RESPONSE REGULATOR"/>
    <property type="match status" value="1"/>
</dbReference>
<dbReference type="InterPro" id="IPR011006">
    <property type="entry name" value="CheY-like_superfamily"/>
</dbReference>
<sequence>MTIRVLLVDDKPEVRSGLRLILSAAPDVEIVGEACDGGDAVARARRGDVDIALMDVRMPGVDGIRATRLMVGDDLCEVLVLTTFDLDEYVLGALRAGAAGFLLKTTAADRLVEAVRSVAAGDGVLAPEVTRTLLRTLADPAPPTVGAPAGYADLTEREREVLDCLGRGLSNADIASALFISETTVKSHVSRVMAKLEVTSRLQAAVVAGQVATAARPGVTAAR</sequence>
<protein>
    <submittedName>
        <fullName evidence="8">LuxR family two component transcriptional regulator</fullName>
    </submittedName>
</protein>
<proteinExistence type="predicted"/>
<dbReference type="InterPro" id="IPR058245">
    <property type="entry name" value="NreC/VraR/RcsB-like_REC"/>
</dbReference>